<dbReference type="FunFam" id="3.40.640.10:FF:000004">
    <property type="entry name" value="Acetylornithine aminotransferase"/>
    <property type="match status" value="1"/>
</dbReference>
<keyword evidence="2 4" id="KW-0808">Transferase</keyword>
<accession>A0A662ZFN4</accession>
<dbReference type="OrthoDB" id="9801052at2"/>
<dbReference type="SUPFAM" id="SSF53383">
    <property type="entry name" value="PLP-dependent transferases"/>
    <property type="match status" value="1"/>
</dbReference>
<dbReference type="NCBIfam" id="TIGR00707">
    <property type="entry name" value="argD"/>
    <property type="match status" value="1"/>
</dbReference>
<dbReference type="AlphaFoldDB" id="A0A662ZFN4"/>
<dbReference type="PANTHER" id="PTHR11986">
    <property type="entry name" value="AMINOTRANSFERASE CLASS III"/>
    <property type="match status" value="1"/>
</dbReference>
<dbReference type="InterPro" id="IPR015422">
    <property type="entry name" value="PyrdxlP-dep_Trfase_small"/>
</dbReference>
<dbReference type="Gene3D" id="3.90.1150.10">
    <property type="entry name" value="Aspartate Aminotransferase, domain 1"/>
    <property type="match status" value="1"/>
</dbReference>
<evidence type="ECO:0000313" key="6">
    <source>
        <dbReference type="Proteomes" id="UP000243745"/>
    </source>
</evidence>
<keyword evidence="6" id="KW-1185">Reference proteome</keyword>
<keyword evidence="1 4" id="KW-0032">Aminotransferase</keyword>
<dbReference type="GO" id="GO:0030170">
    <property type="term" value="F:pyridoxal phosphate binding"/>
    <property type="evidence" value="ECO:0007669"/>
    <property type="project" value="InterPro"/>
</dbReference>
<comment type="subcellular location">
    <subcellularLocation>
        <location evidence="4">Cytoplasm</location>
    </subcellularLocation>
</comment>
<feature type="binding site" evidence="4">
    <location>
        <position position="140"/>
    </location>
    <ligand>
        <name>N(2)-acetyl-L-ornithine</name>
        <dbReference type="ChEBI" id="CHEBI:57805"/>
    </ligand>
</feature>
<organism evidence="5 6">
    <name type="scientific">Ruminobacter amylophilus</name>
    <dbReference type="NCBI Taxonomy" id="867"/>
    <lineage>
        <taxon>Bacteria</taxon>
        <taxon>Pseudomonadati</taxon>
        <taxon>Pseudomonadota</taxon>
        <taxon>Gammaproteobacteria</taxon>
        <taxon>Aeromonadales</taxon>
        <taxon>Succinivibrionaceae</taxon>
        <taxon>Ruminobacter</taxon>
    </lineage>
</organism>
<feature type="binding site" evidence="4">
    <location>
        <begin position="223"/>
        <end position="226"/>
    </location>
    <ligand>
        <name>pyridoxal 5'-phosphate</name>
        <dbReference type="ChEBI" id="CHEBI:597326"/>
    </ligand>
</feature>
<dbReference type="EMBL" id="FOXF01000008">
    <property type="protein sequence ID" value="SFP19218.1"/>
    <property type="molecule type" value="Genomic_DNA"/>
</dbReference>
<dbReference type="PANTHER" id="PTHR11986:SF113">
    <property type="entry name" value="SUCCINYLORNITHINE TRANSAMINASE"/>
    <property type="match status" value="1"/>
</dbReference>
<dbReference type="InterPro" id="IPR005814">
    <property type="entry name" value="Aminotrans_3"/>
</dbReference>
<comment type="pathway">
    <text evidence="4">Amino-acid biosynthesis; L-arginine biosynthesis; N(2)-acetyl-L-ornithine from L-glutamate: step 4/4.</text>
</comment>
<keyword evidence="3 4" id="KW-0663">Pyridoxal phosphate</keyword>
<gene>
    <name evidence="4" type="primary">argD</name>
    <name evidence="5" type="ORF">SAMN02910344_00682</name>
</gene>
<feature type="modified residue" description="N6-(pyridoxal phosphate)lysine" evidence="4">
    <location>
        <position position="252"/>
    </location>
</feature>
<dbReference type="HAMAP" id="MF_01107">
    <property type="entry name" value="ArgD_aminotrans_3"/>
    <property type="match status" value="1"/>
</dbReference>
<comment type="catalytic activity">
    <reaction evidence="4">
        <text>N(2)-acetyl-L-ornithine + 2-oxoglutarate = N-acetyl-L-glutamate 5-semialdehyde + L-glutamate</text>
        <dbReference type="Rhea" id="RHEA:18049"/>
        <dbReference type="ChEBI" id="CHEBI:16810"/>
        <dbReference type="ChEBI" id="CHEBI:29123"/>
        <dbReference type="ChEBI" id="CHEBI:29985"/>
        <dbReference type="ChEBI" id="CHEBI:57805"/>
        <dbReference type="EC" id="2.6.1.11"/>
    </reaction>
</comment>
<dbReference type="GO" id="GO:0005737">
    <property type="term" value="C:cytoplasm"/>
    <property type="evidence" value="ECO:0007669"/>
    <property type="project" value="UniProtKB-SubCell"/>
</dbReference>
<dbReference type="Gene3D" id="3.40.640.10">
    <property type="entry name" value="Type I PLP-dependent aspartate aminotransferase-like (Major domain)"/>
    <property type="match status" value="1"/>
</dbReference>
<reference evidence="5 6" key="1">
    <citation type="submission" date="2016-10" db="EMBL/GenBank/DDBJ databases">
        <authorList>
            <person name="Varghese N."/>
            <person name="Submissions S."/>
        </authorList>
    </citation>
    <scope>NUCLEOTIDE SEQUENCE [LARGE SCALE GENOMIC DNA]</scope>
    <source>
        <strain evidence="5 6">DSM 1361</strain>
    </source>
</reference>
<proteinExistence type="inferred from homology"/>
<comment type="caution">
    <text evidence="4">Lacks conserved residue(s) required for the propagation of feature annotation.</text>
</comment>
<dbReference type="InterPro" id="IPR015424">
    <property type="entry name" value="PyrdxlP-dep_Trfase"/>
</dbReference>
<dbReference type="NCBIfam" id="NF002325">
    <property type="entry name" value="PRK01278.1"/>
    <property type="match status" value="1"/>
</dbReference>
<evidence type="ECO:0000256" key="2">
    <source>
        <dbReference type="ARBA" id="ARBA00022679"/>
    </source>
</evidence>
<dbReference type="UniPathway" id="UPA00068">
    <property type="reaction ID" value="UER00109"/>
</dbReference>
<dbReference type="CDD" id="cd00610">
    <property type="entry name" value="OAT_like"/>
    <property type="match status" value="1"/>
</dbReference>
<evidence type="ECO:0000313" key="5">
    <source>
        <dbReference type="EMBL" id="SFP19218.1"/>
    </source>
</evidence>
<dbReference type="InterPro" id="IPR015421">
    <property type="entry name" value="PyrdxlP-dep_Trfase_major"/>
</dbReference>
<dbReference type="GO" id="GO:0003992">
    <property type="term" value="F:N2-acetyl-L-ornithine:2-oxoglutarate 5-aminotransferase activity"/>
    <property type="evidence" value="ECO:0007669"/>
    <property type="project" value="UniProtKB-UniRule"/>
</dbReference>
<feature type="binding site" evidence="4">
    <location>
        <position position="280"/>
    </location>
    <ligand>
        <name>N(2)-acetyl-L-ornithine</name>
        <dbReference type="ChEBI" id="CHEBI:57805"/>
    </ligand>
</feature>
<name>A0A662ZFN4_9GAMM</name>
<comment type="miscellaneous">
    <text evidence="4">May also have succinyldiaminopimelate aminotransferase activity, thus carrying out the corresponding step in lysine biosynthesis.</text>
</comment>
<dbReference type="PIRSF" id="PIRSF000521">
    <property type="entry name" value="Transaminase_4ab_Lys_Orn"/>
    <property type="match status" value="1"/>
</dbReference>
<keyword evidence="4" id="KW-0028">Amino-acid biosynthesis</keyword>
<dbReference type="InterPro" id="IPR049704">
    <property type="entry name" value="Aminotrans_3_PPA_site"/>
</dbReference>
<dbReference type="EC" id="2.6.1.11" evidence="4"/>
<keyword evidence="4" id="KW-0963">Cytoplasm</keyword>
<comment type="cofactor">
    <cofactor evidence="4">
        <name>pyridoxal 5'-phosphate</name>
        <dbReference type="ChEBI" id="CHEBI:597326"/>
    </cofactor>
    <text evidence="4">Binds 1 pyridoxal phosphate per subunit.</text>
</comment>
<dbReference type="NCBIfam" id="NF003468">
    <property type="entry name" value="PRK05093.1"/>
    <property type="match status" value="1"/>
</dbReference>
<keyword evidence="4" id="KW-0055">Arginine biosynthesis</keyword>
<dbReference type="InterPro" id="IPR004636">
    <property type="entry name" value="AcOrn/SuccOrn_fam"/>
</dbReference>
<dbReference type="Pfam" id="PF00202">
    <property type="entry name" value="Aminotran_3"/>
    <property type="match status" value="1"/>
</dbReference>
<evidence type="ECO:0000256" key="3">
    <source>
        <dbReference type="ARBA" id="ARBA00022898"/>
    </source>
</evidence>
<evidence type="ECO:0000256" key="4">
    <source>
        <dbReference type="HAMAP-Rule" id="MF_01107"/>
    </source>
</evidence>
<protein>
    <recommendedName>
        <fullName evidence="4">Acetylornithine aminotransferase</fullName>
        <shortName evidence="4">ACOAT</shortName>
        <ecNumber evidence="4">2.6.1.11</ecNumber>
    </recommendedName>
</protein>
<feature type="binding site" evidence="4">
    <location>
        <position position="281"/>
    </location>
    <ligand>
        <name>pyridoxal 5'-phosphate</name>
        <dbReference type="ChEBI" id="CHEBI:597326"/>
    </ligand>
</feature>
<sequence>MSKVTRADFDKYLMGVYCPAPFVAVKGSGSRFWDDAGKEYVDFGGGIAVNVVGHCHPEIVSALEEQAHKLWHISNYMCTEPAITLAKHLVESTFADKVFFANSGGEANEAALKLARRYAFEKFGKEKSQIISFYNSFHGRTLFDVTVGGQAKYCEGFGPLPGDIVHADFNDLEQLKSLISKEKTCAVIMEPIQGEGGILPATEEFIKGVRQLCDENDALLIFDEVQTGFGRTGCLYAYQHYQVEPDILTSAKGLGAGIAIGAMMAKDKVASIFKPGLHGTTFGSNPLATSVGCKSFELVNRPEFLKDVNVKADLFRKHYAELNAKYDCFKEVRGIGLMIGAELKDETLLKKITSECLNQGVFVLTAGHSVIRTVPALNITTDDINEGFARFDKALSVVFGK</sequence>
<dbReference type="RefSeq" id="WP_093140930.1">
    <property type="nucleotide sequence ID" value="NZ_FOXF01000008.1"/>
</dbReference>
<comment type="similarity">
    <text evidence="4">Belongs to the class-III pyridoxal-phosphate-dependent aminotransferase family. ArgD subfamily.</text>
</comment>
<evidence type="ECO:0000256" key="1">
    <source>
        <dbReference type="ARBA" id="ARBA00022576"/>
    </source>
</evidence>
<dbReference type="InterPro" id="IPR050103">
    <property type="entry name" value="Class-III_PLP-dep_AT"/>
</dbReference>
<dbReference type="GO" id="GO:0042802">
    <property type="term" value="F:identical protein binding"/>
    <property type="evidence" value="ECO:0007669"/>
    <property type="project" value="TreeGrafter"/>
</dbReference>
<dbReference type="Proteomes" id="UP000243745">
    <property type="component" value="Unassembled WGS sequence"/>
</dbReference>
<feature type="binding site" evidence="4">
    <location>
        <position position="137"/>
    </location>
    <ligand>
        <name>pyridoxal 5'-phosphate</name>
        <dbReference type="ChEBI" id="CHEBI:597326"/>
    </ligand>
</feature>
<dbReference type="PROSITE" id="PS00600">
    <property type="entry name" value="AA_TRANSFER_CLASS_3"/>
    <property type="match status" value="1"/>
</dbReference>
<dbReference type="GO" id="GO:0006526">
    <property type="term" value="P:L-arginine biosynthetic process"/>
    <property type="evidence" value="ECO:0007669"/>
    <property type="project" value="UniProtKB-UniRule"/>
</dbReference>
<comment type="subunit">
    <text evidence="4">Homodimer.</text>
</comment>